<proteinExistence type="predicted"/>
<organism evidence="1">
    <name type="scientific">Paenibacillus sp. AN1007</name>
    <dbReference type="NCBI Taxonomy" id="3151385"/>
    <lineage>
        <taxon>Bacteria</taxon>
        <taxon>Bacillati</taxon>
        <taxon>Bacillota</taxon>
        <taxon>Bacilli</taxon>
        <taxon>Bacillales</taxon>
        <taxon>Paenibacillaceae</taxon>
        <taxon>Paenibacillus</taxon>
    </lineage>
</organism>
<name>A0AAU8NG20_9BACL</name>
<sequence>MDNLIQWRTRHHSLKIELLRLSSKILESNNPDDILFYQELCEKYAYHLKKIENECFQAVGVKMCSCSFNPENCS</sequence>
<accession>A0AAU8NG20</accession>
<reference evidence="1" key="1">
    <citation type="submission" date="2024-05" db="EMBL/GenBank/DDBJ databases">
        <title>Draft genome assemblies of 36 bacteria isolated from hibernating arctic ground squirrels.</title>
        <authorList>
            <person name="McKee H."/>
            <person name="Mullen L."/>
            <person name="Drown D.M."/>
            <person name="Duddleston K.N."/>
        </authorList>
    </citation>
    <scope>NUCLEOTIDE SEQUENCE</scope>
    <source>
        <strain evidence="1">AN1007</strain>
    </source>
</reference>
<dbReference type="RefSeq" id="WP_342552745.1">
    <property type="nucleotide sequence ID" value="NZ_CP159992.1"/>
</dbReference>
<protein>
    <submittedName>
        <fullName evidence="1">Uncharacterized protein</fullName>
    </submittedName>
</protein>
<evidence type="ECO:0000313" key="1">
    <source>
        <dbReference type="EMBL" id="XCP95492.1"/>
    </source>
</evidence>
<dbReference type="EMBL" id="CP159992">
    <property type="protein sequence ID" value="XCP95492.1"/>
    <property type="molecule type" value="Genomic_DNA"/>
</dbReference>
<dbReference type="AlphaFoldDB" id="A0AAU8NG20"/>
<gene>
    <name evidence="1" type="ORF">ABXS70_01790</name>
</gene>